<dbReference type="SUPFAM" id="SSF49299">
    <property type="entry name" value="PKD domain"/>
    <property type="match status" value="1"/>
</dbReference>
<dbReference type="Gene3D" id="2.60.40.10">
    <property type="entry name" value="Immunoglobulins"/>
    <property type="match status" value="1"/>
</dbReference>
<protein>
    <recommendedName>
        <fullName evidence="1">PKD domain-containing protein</fullName>
    </recommendedName>
</protein>
<dbReference type="AlphaFoldDB" id="A0A7J5AK54"/>
<comment type="caution">
    <text evidence="2">The sequence shown here is derived from an EMBL/GenBank/DDBJ whole genome shotgun (WGS) entry which is preliminary data.</text>
</comment>
<keyword evidence="3" id="KW-1185">Reference proteome</keyword>
<dbReference type="EMBL" id="WAEM01000001">
    <property type="protein sequence ID" value="KAB1157984.1"/>
    <property type="molecule type" value="Genomic_DNA"/>
</dbReference>
<dbReference type="InterPro" id="IPR035986">
    <property type="entry name" value="PKD_dom_sf"/>
</dbReference>
<evidence type="ECO:0000259" key="1">
    <source>
        <dbReference type="PROSITE" id="PS50093"/>
    </source>
</evidence>
<dbReference type="InterPro" id="IPR000601">
    <property type="entry name" value="PKD_dom"/>
</dbReference>
<organism evidence="2 3">
    <name type="scientific">Flavobacterium luteum</name>
    <dbReference type="NCBI Taxonomy" id="2026654"/>
    <lineage>
        <taxon>Bacteria</taxon>
        <taxon>Pseudomonadati</taxon>
        <taxon>Bacteroidota</taxon>
        <taxon>Flavobacteriia</taxon>
        <taxon>Flavobacteriales</taxon>
        <taxon>Flavobacteriaceae</taxon>
        <taxon>Flavobacterium</taxon>
    </lineage>
</organism>
<proteinExistence type="predicted"/>
<evidence type="ECO:0000313" key="2">
    <source>
        <dbReference type="EMBL" id="KAB1157984.1"/>
    </source>
</evidence>
<feature type="domain" description="PKD" evidence="1">
    <location>
        <begin position="294"/>
        <end position="329"/>
    </location>
</feature>
<dbReference type="Gene3D" id="2.60.40.740">
    <property type="match status" value="1"/>
</dbReference>
<accession>A0A7J5AK54</accession>
<dbReference type="PROSITE" id="PS50093">
    <property type="entry name" value="PKD"/>
    <property type="match status" value="1"/>
</dbReference>
<dbReference type="OrthoDB" id="7794186at2"/>
<dbReference type="InterPro" id="IPR025667">
    <property type="entry name" value="SprB_repeat"/>
</dbReference>
<reference evidence="2 3" key="1">
    <citation type="submission" date="2019-09" db="EMBL/GenBank/DDBJ databases">
        <title>Flavobacterium sp. nov., isolated from glacier ice.</title>
        <authorList>
            <person name="Liu Q."/>
        </authorList>
    </citation>
    <scope>NUCLEOTIDE SEQUENCE [LARGE SCALE GENOMIC DNA]</scope>
    <source>
        <strain evidence="2 3">NBRC 112527</strain>
    </source>
</reference>
<gene>
    <name evidence="2" type="ORF">F6464_02555</name>
</gene>
<evidence type="ECO:0000313" key="3">
    <source>
        <dbReference type="Proteomes" id="UP000490922"/>
    </source>
</evidence>
<dbReference type="Pfam" id="PF13573">
    <property type="entry name" value="SprB"/>
    <property type="match status" value="2"/>
</dbReference>
<name>A0A7J5AK54_9FLAO</name>
<dbReference type="Proteomes" id="UP000490922">
    <property type="component" value="Unassembled WGS sequence"/>
</dbReference>
<dbReference type="InterPro" id="IPR013783">
    <property type="entry name" value="Ig-like_fold"/>
</dbReference>
<sequence>MFYRSPLLLTILIKQFILNGKNHFQKVITVTIPQAPVFKVTPIVKNVSCFGANDGSINLNLVGGIPTVTLKWSDGSTAGTTRNNLGPGTYKAVISDGTPCYITRTFTILEPQQLVLTANTTNAFDCDDANSGQINLLISGGSSPFTYSWSNGATTEDLNNITGGNYLITVIDANGCSKIEKYVISRQLPINITVNTKTDVNCDTKKIKQSFIAAVSGGIPPYKLSWSSGTISGTNNEIMNTDTNGTVQLSLTDSYGCIANYTVTITTPKLGSADFTTESYGYSNYGIYSINDPIQFTTTATGDYESVIWDFGDGTFSSLLDPVHTFIRL</sequence>